<proteinExistence type="inferred from homology"/>
<evidence type="ECO:0000256" key="3">
    <source>
        <dbReference type="ARBA" id="ARBA00023274"/>
    </source>
</evidence>
<comment type="function">
    <text evidence="4">This protein is located at the 30S-50S ribosomal subunit interface and may play a role in the structure and function of the aminoacyl-tRNA binding site.</text>
</comment>
<dbReference type="SUPFAM" id="SSF50104">
    <property type="entry name" value="Translation proteins SH3-like domain"/>
    <property type="match status" value="1"/>
</dbReference>
<dbReference type="NCBIfam" id="TIGR01024">
    <property type="entry name" value="rplS_bact"/>
    <property type="match status" value="1"/>
</dbReference>
<evidence type="ECO:0000313" key="5">
    <source>
        <dbReference type="EMBL" id="KKP30325.1"/>
    </source>
</evidence>
<evidence type="ECO:0000313" key="6">
    <source>
        <dbReference type="Proteomes" id="UP000034934"/>
    </source>
</evidence>
<gene>
    <name evidence="5" type="ORF">UR19_C0003G0161</name>
</gene>
<keyword evidence="3 4" id="KW-0687">Ribonucleoprotein</keyword>
<dbReference type="PATRIC" id="fig|1618767.3.peg.402"/>
<name>A0A0G0AUI8_9BACT</name>
<dbReference type="GO" id="GO:0005840">
    <property type="term" value="C:ribosome"/>
    <property type="evidence" value="ECO:0007669"/>
    <property type="project" value="UniProtKB-KW"/>
</dbReference>
<dbReference type="EMBL" id="LBOG01000003">
    <property type="protein sequence ID" value="KKP30325.1"/>
    <property type="molecule type" value="Genomic_DNA"/>
</dbReference>
<dbReference type="Proteomes" id="UP000034934">
    <property type="component" value="Unassembled WGS sequence"/>
</dbReference>
<dbReference type="PANTHER" id="PTHR15680:SF9">
    <property type="entry name" value="LARGE RIBOSOMAL SUBUNIT PROTEIN BL19M"/>
    <property type="match status" value="1"/>
</dbReference>
<accession>A0A0G0AUI8</accession>
<evidence type="ECO:0000256" key="4">
    <source>
        <dbReference type="RuleBase" id="RU000559"/>
    </source>
</evidence>
<dbReference type="AlphaFoldDB" id="A0A0G0AUI8"/>
<dbReference type="InterPro" id="IPR018257">
    <property type="entry name" value="Ribosomal_bL19_CS"/>
</dbReference>
<keyword evidence="2 5" id="KW-0689">Ribosomal protein</keyword>
<evidence type="ECO:0000256" key="1">
    <source>
        <dbReference type="ARBA" id="ARBA00005781"/>
    </source>
</evidence>
<sequence length="142" mass="16240">MAVNKIDKTKLSPVNIEERKKLDFKTGDTVRVWSKILDEKGKTRLQAFEGVVLAKKHGAEIGATFTVRKIASGVGVERIFPVYSPMIDKIEVTKKSRARKAKLYYIRTKAVKDVRRKLRSMTSQKDLSGEEEEIIEMVKKEE</sequence>
<dbReference type="Pfam" id="PF01245">
    <property type="entry name" value="Ribosomal_L19"/>
    <property type="match status" value="1"/>
</dbReference>
<comment type="caution">
    <text evidence="5">The sequence shown here is derived from an EMBL/GenBank/DDBJ whole genome shotgun (WGS) entry which is preliminary data.</text>
</comment>
<organism evidence="5 6">
    <name type="scientific">Candidatus Nomurabacteria bacterium GW2011_GWF1_31_48</name>
    <dbReference type="NCBI Taxonomy" id="1618767"/>
    <lineage>
        <taxon>Bacteria</taxon>
        <taxon>Candidatus Nomuraibacteriota</taxon>
    </lineage>
</organism>
<dbReference type="PROSITE" id="PS01015">
    <property type="entry name" value="RIBOSOMAL_L19"/>
    <property type="match status" value="1"/>
</dbReference>
<dbReference type="GO" id="GO:1990904">
    <property type="term" value="C:ribonucleoprotein complex"/>
    <property type="evidence" value="ECO:0007669"/>
    <property type="project" value="UniProtKB-KW"/>
</dbReference>
<protein>
    <recommendedName>
        <fullName evidence="4">50S ribosomal protein L19</fullName>
    </recommendedName>
</protein>
<dbReference type="PANTHER" id="PTHR15680">
    <property type="entry name" value="RIBOSOMAL PROTEIN L19"/>
    <property type="match status" value="1"/>
</dbReference>
<dbReference type="InterPro" id="IPR008991">
    <property type="entry name" value="Translation_prot_SH3-like_sf"/>
</dbReference>
<evidence type="ECO:0000256" key="2">
    <source>
        <dbReference type="ARBA" id="ARBA00022980"/>
    </source>
</evidence>
<reference evidence="5 6" key="1">
    <citation type="journal article" date="2015" name="Nature">
        <title>rRNA introns, odd ribosomes, and small enigmatic genomes across a large radiation of phyla.</title>
        <authorList>
            <person name="Brown C.T."/>
            <person name="Hug L.A."/>
            <person name="Thomas B.C."/>
            <person name="Sharon I."/>
            <person name="Castelle C.J."/>
            <person name="Singh A."/>
            <person name="Wilkins M.J."/>
            <person name="Williams K.H."/>
            <person name="Banfield J.F."/>
        </authorList>
    </citation>
    <scope>NUCLEOTIDE SEQUENCE [LARGE SCALE GENOMIC DNA]</scope>
</reference>
<dbReference type="GO" id="GO:0003735">
    <property type="term" value="F:structural constituent of ribosome"/>
    <property type="evidence" value="ECO:0007669"/>
    <property type="project" value="InterPro"/>
</dbReference>
<dbReference type="PRINTS" id="PR00061">
    <property type="entry name" value="RIBOSOMALL19"/>
</dbReference>
<dbReference type="Gene3D" id="2.30.30.790">
    <property type="match status" value="1"/>
</dbReference>
<dbReference type="InterPro" id="IPR001857">
    <property type="entry name" value="Ribosomal_bL19"/>
</dbReference>
<dbReference type="InterPro" id="IPR038657">
    <property type="entry name" value="Ribosomal_bL19_sf"/>
</dbReference>
<comment type="similarity">
    <text evidence="1 4">Belongs to the bacterial ribosomal protein bL19 family.</text>
</comment>
<dbReference type="GO" id="GO:0006412">
    <property type="term" value="P:translation"/>
    <property type="evidence" value="ECO:0007669"/>
    <property type="project" value="InterPro"/>
</dbReference>